<keyword evidence="3" id="KW-1185">Reference proteome</keyword>
<evidence type="ECO:0000256" key="1">
    <source>
        <dbReference type="SAM" id="MobiDB-lite"/>
    </source>
</evidence>
<comment type="caution">
    <text evidence="2">The sequence shown here is derived from an EMBL/GenBank/DDBJ whole genome shotgun (WGS) entry which is preliminary data.</text>
</comment>
<proteinExistence type="predicted"/>
<organism evidence="2 3">
    <name type="scientific">Antrihabitans stalactiti</name>
    <dbReference type="NCBI Taxonomy" id="2584121"/>
    <lineage>
        <taxon>Bacteria</taxon>
        <taxon>Bacillati</taxon>
        <taxon>Actinomycetota</taxon>
        <taxon>Actinomycetes</taxon>
        <taxon>Mycobacteriales</taxon>
        <taxon>Nocardiaceae</taxon>
        <taxon>Antrihabitans</taxon>
    </lineage>
</organism>
<dbReference type="EMBL" id="VCQU01000004">
    <property type="protein sequence ID" value="NMN96223.1"/>
    <property type="molecule type" value="Genomic_DNA"/>
</dbReference>
<feature type="region of interest" description="Disordered" evidence="1">
    <location>
        <begin position="249"/>
        <end position="280"/>
    </location>
</feature>
<reference evidence="2 3" key="2">
    <citation type="submission" date="2020-06" db="EMBL/GenBank/DDBJ databases">
        <title>Antribacter stalactiti gen. nov., sp. nov., a new member of the family Nacardiaceae isolated from a cave.</title>
        <authorList>
            <person name="Kim I.S."/>
        </authorList>
    </citation>
    <scope>NUCLEOTIDE SEQUENCE [LARGE SCALE GENOMIC DNA]</scope>
    <source>
        <strain evidence="2 3">YC2-7</strain>
    </source>
</reference>
<feature type="compositionally biased region" description="Polar residues" evidence="1">
    <location>
        <begin position="249"/>
        <end position="260"/>
    </location>
</feature>
<name>A0A848KBG8_9NOCA</name>
<protein>
    <submittedName>
        <fullName evidence="2">Uncharacterized protein</fullName>
    </submittedName>
</protein>
<evidence type="ECO:0000313" key="3">
    <source>
        <dbReference type="Proteomes" id="UP000535543"/>
    </source>
</evidence>
<dbReference type="AlphaFoldDB" id="A0A848KBG8"/>
<gene>
    <name evidence="2" type="ORF">FGL95_14380</name>
</gene>
<reference evidence="2 3" key="1">
    <citation type="submission" date="2019-05" db="EMBL/GenBank/DDBJ databases">
        <authorList>
            <person name="Lee S.D."/>
        </authorList>
    </citation>
    <scope>NUCLEOTIDE SEQUENCE [LARGE SCALE GENOMIC DNA]</scope>
    <source>
        <strain evidence="2 3">YC2-7</strain>
    </source>
</reference>
<dbReference type="RefSeq" id="WP_169587873.1">
    <property type="nucleotide sequence ID" value="NZ_VCQU01000004.1"/>
</dbReference>
<sequence length="306" mass="32112">MSSVDEILDAGAHGLSHFAAFLPAYGEVTGRAIEVEQLLARYNAQRGMKLDVLEADTDAIAQVCDALDAEADGQRTHVRALESAWTDDASSAAAQDHLARLLDRASASRSELREVLATMTAAADGLRDVVHAKSDVVGGLTEERVAGKTADDIAVIVAGSKAVTDGVTLPLSVSLATHFPDLTVDLALALLPIAPAREHVATRCAVWLREVFVPLLDAQLKVVDELCKESDIATKAMYKSLTGSMNSVDSSAYPMPNSSKPAEPSRSEALLTGLSETPPQVVDAPVGGIALEIDPPDVELSEAGPL</sequence>
<evidence type="ECO:0000313" key="2">
    <source>
        <dbReference type="EMBL" id="NMN96223.1"/>
    </source>
</evidence>
<accession>A0A848KBG8</accession>
<dbReference type="Proteomes" id="UP000535543">
    <property type="component" value="Unassembled WGS sequence"/>
</dbReference>